<proteinExistence type="predicted"/>
<feature type="region of interest" description="Disordered" evidence="1">
    <location>
        <begin position="75"/>
        <end position="111"/>
    </location>
</feature>
<dbReference type="PANTHER" id="PTHR37187">
    <property type="entry name" value="EXPRESSED PROTEIN"/>
    <property type="match status" value="1"/>
</dbReference>
<dbReference type="AlphaFoldDB" id="A0AAV0DNV0"/>
<feature type="region of interest" description="Disordered" evidence="1">
    <location>
        <begin position="158"/>
        <end position="186"/>
    </location>
</feature>
<reference evidence="2" key="1">
    <citation type="submission" date="2022-07" db="EMBL/GenBank/DDBJ databases">
        <authorList>
            <person name="Macas J."/>
            <person name="Novak P."/>
            <person name="Neumann P."/>
        </authorList>
    </citation>
    <scope>NUCLEOTIDE SEQUENCE</scope>
</reference>
<sequence>MPSSANQPKNTGEEDLGNDHNETDSDGGEGCSRASQEGNIMEVEEDSSLLVVQSSEVSPIKGDEQLGEQVYVQVESSLKSSRSSSSSSCDEADDDGDGCANKNKSIEANYPPDVVLGKEVGLVEHFDSDVGTAMTIESELINSVEAMKKKLRVDNDDAVQVESSLKSSKSSSSSGCDDDDEVNKNKSIVANYPPDVGLVKEVGLVERCDSDVGAAITIESELIDNVEETKNLCGDNDDGVSMPEVVAEKGSPIKEGIEEAVKDSDVGAAVTIESEHINNVEEMKKNLCVDNDDDGATMSEVMAETGSPIKEGIEEAVNDSATQENGVQPIPPPHDHISSIISNGADPFKKSDVLHFSDTQLLVVGSGVQPRERTSWKTCCGLFELFTGSNR</sequence>
<accession>A0AAV0DNV0</accession>
<feature type="region of interest" description="Disordered" evidence="1">
    <location>
        <begin position="1"/>
        <end position="47"/>
    </location>
</feature>
<evidence type="ECO:0000313" key="3">
    <source>
        <dbReference type="Proteomes" id="UP001152523"/>
    </source>
</evidence>
<dbReference type="Proteomes" id="UP001152523">
    <property type="component" value="Unassembled WGS sequence"/>
</dbReference>
<feature type="compositionally biased region" description="Low complexity" evidence="1">
    <location>
        <begin position="163"/>
        <end position="174"/>
    </location>
</feature>
<dbReference type="EMBL" id="CAMAPF010000133">
    <property type="protein sequence ID" value="CAH9105910.1"/>
    <property type="molecule type" value="Genomic_DNA"/>
</dbReference>
<evidence type="ECO:0000313" key="2">
    <source>
        <dbReference type="EMBL" id="CAH9105910.1"/>
    </source>
</evidence>
<keyword evidence="3" id="KW-1185">Reference proteome</keyword>
<gene>
    <name evidence="2" type="ORF">CEPIT_LOCUS17378</name>
</gene>
<protein>
    <submittedName>
        <fullName evidence="2">Uncharacterized protein</fullName>
    </submittedName>
</protein>
<feature type="compositionally biased region" description="Polar residues" evidence="1">
    <location>
        <begin position="1"/>
        <end position="10"/>
    </location>
</feature>
<evidence type="ECO:0000256" key="1">
    <source>
        <dbReference type="SAM" id="MobiDB-lite"/>
    </source>
</evidence>
<comment type="caution">
    <text evidence="2">The sequence shown here is derived from an EMBL/GenBank/DDBJ whole genome shotgun (WGS) entry which is preliminary data.</text>
</comment>
<name>A0AAV0DNV0_9ASTE</name>
<feature type="compositionally biased region" description="Low complexity" evidence="1">
    <location>
        <begin position="76"/>
        <end position="89"/>
    </location>
</feature>
<dbReference type="PANTHER" id="PTHR37187:SF7">
    <property type="entry name" value="EXPRESSED PROTEIN"/>
    <property type="match status" value="1"/>
</dbReference>
<organism evidence="2 3">
    <name type="scientific">Cuscuta epithymum</name>
    <dbReference type="NCBI Taxonomy" id="186058"/>
    <lineage>
        <taxon>Eukaryota</taxon>
        <taxon>Viridiplantae</taxon>
        <taxon>Streptophyta</taxon>
        <taxon>Embryophyta</taxon>
        <taxon>Tracheophyta</taxon>
        <taxon>Spermatophyta</taxon>
        <taxon>Magnoliopsida</taxon>
        <taxon>eudicotyledons</taxon>
        <taxon>Gunneridae</taxon>
        <taxon>Pentapetalae</taxon>
        <taxon>asterids</taxon>
        <taxon>lamiids</taxon>
        <taxon>Solanales</taxon>
        <taxon>Convolvulaceae</taxon>
        <taxon>Cuscuteae</taxon>
        <taxon>Cuscuta</taxon>
        <taxon>Cuscuta subgen. Cuscuta</taxon>
    </lineage>
</organism>